<dbReference type="EMBL" id="BAAAFG010000001">
    <property type="protein sequence ID" value="GAA0871092.1"/>
    <property type="molecule type" value="Genomic_DNA"/>
</dbReference>
<reference evidence="4 5" key="1">
    <citation type="journal article" date="2019" name="Int. J. Syst. Evol. Microbiol.">
        <title>The Global Catalogue of Microorganisms (GCM) 10K type strain sequencing project: providing services to taxonomists for standard genome sequencing and annotation.</title>
        <authorList>
            <consortium name="The Broad Institute Genomics Platform"/>
            <consortium name="The Broad Institute Genome Sequencing Center for Infectious Disease"/>
            <person name="Wu L."/>
            <person name="Ma J."/>
        </authorList>
    </citation>
    <scope>NUCLEOTIDE SEQUENCE [LARGE SCALE GENOMIC DNA]</scope>
    <source>
        <strain evidence="4 5">JCM 16082</strain>
    </source>
</reference>
<evidence type="ECO:0000313" key="5">
    <source>
        <dbReference type="Proteomes" id="UP001500507"/>
    </source>
</evidence>
<dbReference type="Proteomes" id="UP001500507">
    <property type="component" value="Unassembled WGS sequence"/>
</dbReference>
<feature type="transmembrane region" description="Helical" evidence="2">
    <location>
        <begin position="7"/>
        <end position="30"/>
    </location>
</feature>
<sequence length="357" mass="40883">MKLRSVLYIFGLIVIAFTLFPLIPASHWSIRAFDFPQLQITGLTLLALILFFLRFDISKKKDIVFVAALGACFIYQGTRIFPYTPLAAFETLPSSKNDAPSLRIYTANVLQKNSDYSTLIDQINALKPDLVVLTETNKVWLEKVQPHVTEYLYREEIPMDNTYGMLLYSKKKLIDSSVKFLIEDTIPSIHTKLLITPQDTIQLYAIHPAPPLPFHNPLSVDRDAEMMKVAKLANKSPLPVITLGDFNDVAWSETTELFQEVSGLLDMRIGRGLYNTYDADNFLFRWPLDHIFTSASFRAKKMSREEHIGSDHFPLYVELTYEPEAKATQEKKRPTKKETEQAQEQLKEENKADQQGN</sequence>
<gene>
    <name evidence="4" type="ORF">GCM10009117_02370</name>
</gene>
<keyword evidence="2" id="KW-1133">Transmembrane helix</keyword>
<protein>
    <submittedName>
        <fullName evidence="4">Endonuclease/exonuclease/phosphatase family protein</fullName>
    </submittedName>
</protein>
<feature type="region of interest" description="Disordered" evidence="1">
    <location>
        <begin position="325"/>
        <end position="357"/>
    </location>
</feature>
<keyword evidence="2" id="KW-0472">Membrane</keyword>
<feature type="domain" description="Endonuclease/exonuclease/phosphatase" evidence="3">
    <location>
        <begin position="106"/>
        <end position="312"/>
    </location>
</feature>
<proteinExistence type="predicted"/>
<dbReference type="GO" id="GO:0004519">
    <property type="term" value="F:endonuclease activity"/>
    <property type="evidence" value="ECO:0007669"/>
    <property type="project" value="UniProtKB-KW"/>
</dbReference>
<keyword evidence="4" id="KW-0540">Nuclease</keyword>
<evidence type="ECO:0000313" key="4">
    <source>
        <dbReference type="EMBL" id="GAA0871092.1"/>
    </source>
</evidence>
<dbReference type="Gene3D" id="3.60.10.10">
    <property type="entry name" value="Endonuclease/exonuclease/phosphatase"/>
    <property type="match status" value="1"/>
</dbReference>
<keyword evidence="4" id="KW-0255">Endonuclease</keyword>
<organism evidence="4 5">
    <name type="scientific">Gangjinia marincola</name>
    <dbReference type="NCBI Taxonomy" id="578463"/>
    <lineage>
        <taxon>Bacteria</taxon>
        <taxon>Pseudomonadati</taxon>
        <taxon>Bacteroidota</taxon>
        <taxon>Flavobacteriia</taxon>
        <taxon>Flavobacteriales</taxon>
        <taxon>Flavobacteriaceae</taxon>
        <taxon>Gangjinia</taxon>
    </lineage>
</organism>
<comment type="caution">
    <text evidence="4">The sequence shown here is derived from an EMBL/GenBank/DDBJ whole genome shotgun (WGS) entry which is preliminary data.</text>
</comment>
<accession>A0ABN1MDB2</accession>
<dbReference type="InterPro" id="IPR036691">
    <property type="entry name" value="Endo/exonu/phosph_ase_sf"/>
</dbReference>
<dbReference type="Pfam" id="PF03372">
    <property type="entry name" value="Exo_endo_phos"/>
    <property type="match status" value="1"/>
</dbReference>
<keyword evidence="4" id="KW-0378">Hydrolase</keyword>
<keyword evidence="5" id="KW-1185">Reference proteome</keyword>
<dbReference type="RefSeq" id="WP_343762732.1">
    <property type="nucleotide sequence ID" value="NZ_BAAAFG010000001.1"/>
</dbReference>
<name>A0ABN1MDB2_9FLAO</name>
<evidence type="ECO:0000256" key="1">
    <source>
        <dbReference type="SAM" id="MobiDB-lite"/>
    </source>
</evidence>
<keyword evidence="2" id="KW-0812">Transmembrane</keyword>
<dbReference type="SUPFAM" id="SSF56219">
    <property type="entry name" value="DNase I-like"/>
    <property type="match status" value="1"/>
</dbReference>
<evidence type="ECO:0000256" key="2">
    <source>
        <dbReference type="SAM" id="Phobius"/>
    </source>
</evidence>
<evidence type="ECO:0000259" key="3">
    <source>
        <dbReference type="Pfam" id="PF03372"/>
    </source>
</evidence>
<dbReference type="InterPro" id="IPR005135">
    <property type="entry name" value="Endo/exonuclease/phosphatase"/>
</dbReference>
<feature type="transmembrane region" description="Helical" evidence="2">
    <location>
        <begin position="36"/>
        <end position="53"/>
    </location>
</feature>